<proteinExistence type="predicted"/>
<protein>
    <submittedName>
        <fullName evidence="1">Uncharacterized protein</fullName>
    </submittedName>
</protein>
<dbReference type="PANTHER" id="PTHR47331">
    <property type="entry name" value="PHD-TYPE DOMAIN-CONTAINING PROTEIN"/>
    <property type="match status" value="1"/>
</dbReference>
<evidence type="ECO:0000313" key="1">
    <source>
        <dbReference type="EMBL" id="JAT84639.1"/>
    </source>
</evidence>
<feature type="non-terminal residue" evidence="1">
    <location>
        <position position="1"/>
    </location>
</feature>
<name>A0A1E1WCE9_PECGO</name>
<reference evidence="1" key="1">
    <citation type="submission" date="2015-09" db="EMBL/GenBank/DDBJ databases">
        <title>De novo assembly of Pectinophora gossypiella (Pink Bollworm) gut transcriptome.</title>
        <authorList>
            <person name="Tassone E.E."/>
        </authorList>
    </citation>
    <scope>NUCLEOTIDE SEQUENCE</scope>
</reference>
<feature type="non-terminal residue" evidence="1">
    <location>
        <position position="170"/>
    </location>
</feature>
<accession>A0A1E1WCE9</accession>
<dbReference type="EMBL" id="GDQN01006415">
    <property type="protein sequence ID" value="JAT84639.1"/>
    <property type="molecule type" value="Transcribed_RNA"/>
</dbReference>
<dbReference type="OrthoDB" id="8194935at2759"/>
<organism evidence="1">
    <name type="scientific">Pectinophora gossypiella</name>
    <name type="common">Cotton pink bollworm</name>
    <name type="synonym">Depressaria gossypiella</name>
    <dbReference type="NCBI Taxonomy" id="13191"/>
    <lineage>
        <taxon>Eukaryota</taxon>
        <taxon>Metazoa</taxon>
        <taxon>Ecdysozoa</taxon>
        <taxon>Arthropoda</taxon>
        <taxon>Hexapoda</taxon>
        <taxon>Insecta</taxon>
        <taxon>Pterygota</taxon>
        <taxon>Neoptera</taxon>
        <taxon>Endopterygota</taxon>
        <taxon>Lepidoptera</taxon>
        <taxon>Glossata</taxon>
        <taxon>Ditrysia</taxon>
        <taxon>Gelechioidea</taxon>
        <taxon>Gelechiidae</taxon>
        <taxon>Apatetrinae</taxon>
        <taxon>Pectinophora</taxon>
    </lineage>
</organism>
<sequence>NPSDCLSRGLTPAQLIDHPTWMNAPYWVRNDILEWPIKAYVASQNDNDLPEVKILTLSNVTVPSDDKEESPLRLLSKRVSQWSKLLRTIVYVLRFTKRLKTRGHITTDDLNASEKIIVRAIQKEHFPDLLKALLLKRQCPTAFRKLRPFLVDGIIRVGGRLENANLTFDH</sequence>
<dbReference type="AlphaFoldDB" id="A0A1E1WCE9"/>
<gene>
    <name evidence="1" type="ORF">g.666</name>
</gene>